<accession>A0A2R6ACG6</accession>
<keyword evidence="8 10" id="KW-0030">Aminoacyl-tRNA synthetase</keyword>
<comment type="subcellular location">
    <subcellularLocation>
        <location evidence="1 10">Cytoplasm</location>
    </subcellularLocation>
</comment>
<organism evidence="12 13">
    <name type="scientific">Candidatus Marsarchaeota G1 archaeon OSP_D</name>
    <dbReference type="NCBI Taxonomy" id="1978155"/>
    <lineage>
        <taxon>Archaea</taxon>
        <taxon>Candidatus Marsarchaeota</taxon>
        <taxon>Candidatus Marsarchaeota group 1</taxon>
    </lineage>
</organism>
<dbReference type="Proteomes" id="UP000240880">
    <property type="component" value="Unassembled WGS sequence"/>
</dbReference>
<evidence type="ECO:0000256" key="6">
    <source>
        <dbReference type="ARBA" id="ARBA00022840"/>
    </source>
</evidence>
<dbReference type="Gene3D" id="1.10.10.350">
    <property type="match status" value="1"/>
</dbReference>
<dbReference type="PANTHER" id="PTHR37940:SF1">
    <property type="entry name" value="LYSINE--TRNA LIGASE"/>
    <property type="match status" value="1"/>
</dbReference>
<feature type="domain" description="Aminoacyl-tRNA synthetase class I anticodon-binding" evidence="11">
    <location>
        <begin position="440"/>
        <end position="521"/>
    </location>
</feature>
<evidence type="ECO:0000256" key="4">
    <source>
        <dbReference type="ARBA" id="ARBA00022598"/>
    </source>
</evidence>
<sequence>MSTEKKFWVEKLAEEVREKFKVSLYRTENGVGASGIPHIGSISDAVRSYGVKLALEEFGLKAEHIAFSDDKDGLRKVPHGFPEELKNHIGKPVTSVPDPFRCHESYGDHMSSMLLDALDTFGIEYKFMSGTRVYKSGLLNPQIHAILVNAKKVGEIILEVTGQEKYTRVLPYLPVCANCGRIYTTEAVSYDPNTRSVEYVCVGGEIAGKWYEGCGFKGERKISEGEGKLVWKSEFAARWAALGINFEAYGKELTDSVATNDRICREVLRVEPPVHTRYELFLNKQGKKLSKSAGELITHTEWLKYGSPQSLLLLMFKRFEGAREVGLEDIPIYMNEYDVLEEIYFGKRRLEDKSELVDKISLYRYSNLLRIPPKPTLHPPYNLVVYLCRIAPKENTVEYVLNKLADYGYKPLDDYERNDLLKRINYAMNWARDFETISVEVTLDEEERALVKSVAQLLLEQTNEEGYQAVVYQVAKQKGVEPKRVFRALYKALLGQESGPRFSSYVSAMGKQNVVERLVKAAEDSKTTTSSSS</sequence>
<keyword evidence="7 10" id="KW-0648">Protein biosynthesis</keyword>
<dbReference type="GO" id="GO:0006430">
    <property type="term" value="P:lysyl-tRNA aminoacylation"/>
    <property type="evidence" value="ECO:0007669"/>
    <property type="project" value="UniProtKB-UniRule"/>
</dbReference>
<evidence type="ECO:0000256" key="8">
    <source>
        <dbReference type="ARBA" id="ARBA00023146"/>
    </source>
</evidence>
<evidence type="ECO:0000259" key="11">
    <source>
        <dbReference type="Pfam" id="PF19269"/>
    </source>
</evidence>
<evidence type="ECO:0000256" key="7">
    <source>
        <dbReference type="ARBA" id="ARBA00022917"/>
    </source>
</evidence>
<evidence type="ECO:0000256" key="1">
    <source>
        <dbReference type="ARBA" id="ARBA00004496"/>
    </source>
</evidence>
<comment type="caution">
    <text evidence="12">The sequence shown here is derived from an EMBL/GenBank/DDBJ whole genome shotgun (WGS) entry which is preliminary data.</text>
</comment>
<dbReference type="InterPro" id="IPR014729">
    <property type="entry name" value="Rossmann-like_a/b/a_fold"/>
</dbReference>
<feature type="short sequence motif" description="'HIGH' region" evidence="10">
    <location>
        <begin position="33"/>
        <end position="41"/>
    </location>
</feature>
<dbReference type="InterPro" id="IPR045462">
    <property type="entry name" value="aa-tRNA-synth_I_cd-bd"/>
</dbReference>
<dbReference type="Gene3D" id="3.40.50.620">
    <property type="entry name" value="HUPs"/>
    <property type="match status" value="2"/>
</dbReference>
<dbReference type="InterPro" id="IPR020751">
    <property type="entry name" value="aa-tRNA-synth_I_codon-bd_sub2"/>
</dbReference>
<dbReference type="InterPro" id="IPR002904">
    <property type="entry name" value="Lys-tRNA-ligase"/>
</dbReference>
<dbReference type="GO" id="GO:0005524">
    <property type="term" value="F:ATP binding"/>
    <property type="evidence" value="ECO:0007669"/>
    <property type="project" value="UniProtKB-UniRule"/>
</dbReference>
<dbReference type="PANTHER" id="PTHR37940">
    <property type="entry name" value="LYSINE--TRNA LIGASE"/>
    <property type="match status" value="1"/>
</dbReference>
<evidence type="ECO:0000313" key="12">
    <source>
        <dbReference type="EMBL" id="PSN84047.1"/>
    </source>
</evidence>
<dbReference type="GO" id="GO:0005737">
    <property type="term" value="C:cytoplasm"/>
    <property type="evidence" value="ECO:0007669"/>
    <property type="project" value="UniProtKB-SubCell"/>
</dbReference>
<keyword evidence="4 10" id="KW-0436">Ligase</keyword>
<name>A0A2R6ACG6_9ARCH</name>
<dbReference type="GO" id="GO:0000049">
    <property type="term" value="F:tRNA binding"/>
    <property type="evidence" value="ECO:0007669"/>
    <property type="project" value="InterPro"/>
</dbReference>
<dbReference type="Gene3D" id="1.10.10.770">
    <property type="match status" value="1"/>
</dbReference>
<protein>
    <recommendedName>
        <fullName evidence="10">Lysine--tRNA ligase</fullName>
        <ecNumber evidence="10">6.1.1.6</ecNumber>
    </recommendedName>
    <alternativeName>
        <fullName evidence="10">Lysyl-tRNA synthetase</fullName>
        <shortName evidence="10">LysRS</shortName>
    </alternativeName>
</protein>
<keyword evidence="6 10" id="KW-0067">ATP-binding</keyword>
<dbReference type="InterPro" id="IPR008925">
    <property type="entry name" value="aa_tRNA-synth_I_cd-bd_sf"/>
</dbReference>
<dbReference type="EC" id="6.1.1.6" evidence="10"/>
<evidence type="ECO:0000256" key="5">
    <source>
        <dbReference type="ARBA" id="ARBA00022741"/>
    </source>
</evidence>
<dbReference type="AlphaFoldDB" id="A0A2R6ACG6"/>
<evidence type="ECO:0000256" key="9">
    <source>
        <dbReference type="ARBA" id="ARBA00048573"/>
    </source>
</evidence>
<comment type="catalytic activity">
    <reaction evidence="9 10">
        <text>tRNA(Lys) + L-lysine + ATP = L-lysyl-tRNA(Lys) + AMP + diphosphate</text>
        <dbReference type="Rhea" id="RHEA:20792"/>
        <dbReference type="Rhea" id="RHEA-COMP:9696"/>
        <dbReference type="Rhea" id="RHEA-COMP:9697"/>
        <dbReference type="ChEBI" id="CHEBI:30616"/>
        <dbReference type="ChEBI" id="CHEBI:32551"/>
        <dbReference type="ChEBI" id="CHEBI:33019"/>
        <dbReference type="ChEBI" id="CHEBI:78442"/>
        <dbReference type="ChEBI" id="CHEBI:78529"/>
        <dbReference type="ChEBI" id="CHEBI:456215"/>
        <dbReference type="EC" id="6.1.1.6"/>
    </reaction>
</comment>
<feature type="short sequence motif" description="'KMSKS' region" evidence="10">
    <location>
        <begin position="288"/>
        <end position="292"/>
    </location>
</feature>
<dbReference type="Pfam" id="PF19269">
    <property type="entry name" value="Anticodon_2"/>
    <property type="match status" value="1"/>
</dbReference>
<dbReference type="SUPFAM" id="SSF52374">
    <property type="entry name" value="Nucleotidylyl transferase"/>
    <property type="match status" value="1"/>
</dbReference>
<reference evidence="12 13" key="1">
    <citation type="submission" date="2017-04" db="EMBL/GenBank/DDBJ databases">
        <title>Novel microbial lineages endemic to geothermal iron-oxide mats fill important gaps in the evolutionary history of Archaea.</title>
        <authorList>
            <person name="Jay Z.J."/>
            <person name="Beam J.P."/>
            <person name="Dlakic M."/>
            <person name="Rusch D.B."/>
            <person name="Kozubal M.A."/>
            <person name="Inskeep W.P."/>
        </authorList>
    </citation>
    <scope>NUCLEOTIDE SEQUENCE [LARGE SCALE GENOMIC DNA]</scope>
    <source>
        <strain evidence="12">OSP_D</strain>
    </source>
</reference>
<evidence type="ECO:0000256" key="2">
    <source>
        <dbReference type="ARBA" id="ARBA00005594"/>
    </source>
</evidence>
<dbReference type="EMBL" id="NEXC01000009">
    <property type="protein sequence ID" value="PSN84047.1"/>
    <property type="molecule type" value="Genomic_DNA"/>
</dbReference>
<gene>
    <name evidence="10" type="primary">lysS</name>
    <name evidence="12" type="ORF">B9Q01_02615</name>
</gene>
<dbReference type="GO" id="GO:0004824">
    <property type="term" value="F:lysine-tRNA ligase activity"/>
    <property type="evidence" value="ECO:0007669"/>
    <property type="project" value="UniProtKB-UniRule"/>
</dbReference>
<keyword evidence="5 10" id="KW-0547">Nucleotide-binding</keyword>
<evidence type="ECO:0000256" key="10">
    <source>
        <dbReference type="HAMAP-Rule" id="MF_00177"/>
    </source>
</evidence>
<dbReference type="HAMAP" id="MF_00177">
    <property type="entry name" value="Lys_tRNA_synth_class1"/>
    <property type="match status" value="1"/>
</dbReference>
<comment type="similarity">
    <text evidence="2 10">Belongs to the class-I aminoacyl-tRNA synthetase family.</text>
</comment>
<feature type="binding site" evidence="10">
    <location>
        <position position="291"/>
    </location>
    <ligand>
        <name>ATP</name>
        <dbReference type="ChEBI" id="CHEBI:30616"/>
    </ligand>
</feature>
<proteinExistence type="inferred from homology"/>
<evidence type="ECO:0000256" key="3">
    <source>
        <dbReference type="ARBA" id="ARBA00022490"/>
    </source>
</evidence>
<dbReference type="NCBIfam" id="TIGR00467">
    <property type="entry name" value="lysS_arch"/>
    <property type="match status" value="1"/>
</dbReference>
<evidence type="ECO:0000313" key="13">
    <source>
        <dbReference type="Proteomes" id="UP000240880"/>
    </source>
</evidence>
<dbReference type="SUPFAM" id="SSF48163">
    <property type="entry name" value="An anticodon-binding domain of class I aminoacyl-tRNA synthetases"/>
    <property type="match status" value="1"/>
</dbReference>
<dbReference type="Pfam" id="PF01921">
    <property type="entry name" value="tRNA-synt_1f"/>
    <property type="match status" value="1"/>
</dbReference>
<keyword evidence="3 10" id="KW-0963">Cytoplasm</keyword>